<feature type="chain" id="PRO_5016992927" description="CREG-like beta-barrel domain-containing protein" evidence="1">
    <location>
        <begin position="20"/>
        <end position="202"/>
    </location>
</feature>
<dbReference type="InterPro" id="IPR012349">
    <property type="entry name" value="Split_barrel_FMN-bd"/>
</dbReference>
<organism evidence="3 4">
    <name type="scientific">Rhizopus stolonifer</name>
    <name type="common">Rhizopus nigricans</name>
    <dbReference type="NCBI Taxonomy" id="4846"/>
    <lineage>
        <taxon>Eukaryota</taxon>
        <taxon>Fungi</taxon>
        <taxon>Fungi incertae sedis</taxon>
        <taxon>Mucoromycota</taxon>
        <taxon>Mucoromycotina</taxon>
        <taxon>Mucoromycetes</taxon>
        <taxon>Mucorales</taxon>
        <taxon>Mucorineae</taxon>
        <taxon>Rhizopodaceae</taxon>
        <taxon>Rhizopus</taxon>
    </lineage>
</organism>
<keyword evidence="4" id="KW-1185">Reference proteome</keyword>
<evidence type="ECO:0000259" key="2">
    <source>
        <dbReference type="Pfam" id="PF13883"/>
    </source>
</evidence>
<dbReference type="PANTHER" id="PTHR37273">
    <property type="entry name" value="CHROMOSOME 8, WHOLE GENOME SHOTGUN SEQUENCE"/>
    <property type="match status" value="1"/>
</dbReference>
<dbReference type="AlphaFoldDB" id="A0A367KL53"/>
<dbReference type="OrthoDB" id="2138282at2759"/>
<keyword evidence="1" id="KW-0732">Signal</keyword>
<feature type="domain" description="CREG-like beta-barrel" evidence="2">
    <location>
        <begin position="24"/>
        <end position="191"/>
    </location>
</feature>
<reference evidence="3 4" key="1">
    <citation type="journal article" date="2018" name="G3 (Bethesda)">
        <title>Phylogenetic and Phylogenomic Definition of Rhizopus Species.</title>
        <authorList>
            <person name="Gryganskyi A.P."/>
            <person name="Golan J."/>
            <person name="Dolatabadi S."/>
            <person name="Mondo S."/>
            <person name="Robb S."/>
            <person name="Idnurm A."/>
            <person name="Muszewska A."/>
            <person name="Steczkiewicz K."/>
            <person name="Masonjones S."/>
            <person name="Liao H.L."/>
            <person name="Gajdeczka M.T."/>
            <person name="Anike F."/>
            <person name="Vuek A."/>
            <person name="Anishchenko I.M."/>
            <person name="Voigt K."/>
            <person name="de Hoog G.S."/>
            <person name="Smith M.E."/>
            <person name="Heitman J."/>
            <person name="Vilgalys R."/>
            <person name="Stajich J.E."/>
        </authorList>
    </citation>
    <scope>NUCLEOTIDE SEQUENCE [LARGE SCALE GENOMIC DNA]</scope>
    <source>
        <strain evidence="3 4">LSU 92-RS-03</strain>
    </source>
</reference>
<sequence>MLVFTILLYCVGLLAAVNAIEQSVEAAAHLTRRIVADSGRGHILTLMDSSVSNELSGFPFGIMEYYSVECTKETGNLLLFMSDLQLSARNMHQNPDQMAFTITALKDYNVYYGNRSTPVQQPRFTLFGHTTRIPESKSKLAMNCFFQTHPEARLWNSFHDFRFYEFHVEKIYYIGGFGGLNYIGWIPVDLYRTASLSLLRQS</sequence>
<dbReference type="InterPro" id="IPR055343">
    <property type="entry name" value="CREG_beta-barrel"/>
</dbReference>
<dbReference type="EMBL" id="PJQM01001196">
    <property type="protein sequence ID" value="RCI02963.1"/>
    <property type="molecule type" value="Genomic_DNA"/>
</dbReference>
<proteinExistence type="predicted"/>
<dbReference type="PANTHER" id="PTHR37273:SF1">
    <property type="entry name" value="ADL397C-AP"/>
    <property type="match status" value="1"/>
</dbReference>
<name>A0A367KL53_RHIST</name>
<evidence type="ECO:0000313" key="3">
    <source>
        <dbReference type="EMBL" id="RCI02963.1"/>
    </source>
</evidence>
<evidence type="ECO:0000313" key="4">
    <source>
        <dbReference type="Proteomes" id="UP000253551"/>
    </source>
</evidence>
<dbReference type="Pfam" id="PF13883">
    <property type="entry name" value="CREG_beta-barrel"/>
    <property type="match status" value="1"/>
</dbReference>
<dbReference type="Gene3D" id="2.30.110.10">
    <property type="entry name" value="Electron Transport, Fmn-binding Protein, Chain A"/>
    <property type="match status" value="1"/>
</dbReference>
<dbReference type="SUPFAM" id="SSF50475">
    <property type="entry name" value="FMN-binding split barrel"/>
    <property type="match status" value="1"/>
</dbReference>
<protein>
    <recommendedName>
        <fullName evidence="2">CREG-like beta-barrel domain-containing protein</fullName>
    </recommendedName>
</protein>
<dbReference type="Proteomes" id="UP000253551">
    <property type="component" value="Unassembled WGS sequence"/>
</dbReference>
<accession>A0A367KL53</accession>
<feature type="signal peptide" evidence="1">
    <location>
        <begin position="1"/>
        <end position="19"/>
    </location>
</feature>
<comment type="caution">
    <text evidence="3">The sequence shown here is derived from an EMBL/GenBank/DDBJ whole genome shotgun (WGS) entry which is preliminary data.</text>
</comment>
<evidence type="ECO:0000256" key="1">
    <source>
        <dbReference type="SAM" id="SignalP"/>
    </source>
</evidence>
<gene>
    <name evidence="3" type="ORF">CU098_010647</name>
</gene>